<proteinExistence type="predicted"/>
<accession>A0ACB8LNQ5</accession>
<sequence length="330" mass="35606">MRAAYDHHRAPGGILVAGGTEEEDRKGRSMTFGSLSHGFISVIGRRRVMEDAVTVAIGGIDSYDFFAVYDGHGGANTTAACRERLHLIVAQEVKERRKREGCGGGWEDLMAACFLKMDEEVTGAGRDASSVGPSALVVMVDEEELVVANRGNSRIVLCRAGVAVPLSRDHKVGDRRRVIFDDRFVVPDKPDESERVRVEAAGGGITNWYGCRVLGVLTTSASIGDQNLKPYVVLSKPEVTVNARSELDEFIVIATRGLWDVVSNEFACEVVRRCLTGQLRLRFPEECSGSGPSGAAEAATMLAELALARGSKHNISVIVVELKKSSTIVS</sequence>
<dbReference type="Proteomes" id="UP000829398">
    <property type="component" value="Chromosome 3"/>
</dbReference>
<reference evidence="2" key="1">
    <citation type="journal article" date="2023" name="Hortic. Res.">
        <title>A chromosome-level phased genome enabling allele-level studies in sweet orange: a case study on citrus Huanglongbing tolerance.</title>
        <authorList>
            <person name="Wu B."/>
            <person name="Yu Q."/>
            <person name="Deng Z."/>
            <person name="Duan Y."/>
            <person name="Luo F."/>
            <person name="Gmitter F. Jr."/>
        </authorList>
    </citation>
    <scope>NUCLEOTIDE SEQUENCE [LARGE SCALE GENOMIC DNA]</scope>
    <source>
        <strain evidence="2">cv. Valencia</strain>
    </source>
</reference>
<protein>
    <submittedName>
        <fullName evidence="1">Protein-serine/threonine phosphatase</fullName>
    </submittedName>
</protein>
<keyword evidence="2" id="KW-1185">Reference proteome</keyword>
<organism evidence="1 2">
    <name type="scientific">Citrus sinensis</name>
    <name type="common">Sweet orange</name>
    <name type="synonym">Citrus aurantium var. sinensis</name>
    <dbReference type="NCBI Taxonomy" id="2711"/>
    <lineage>
        <taxon>Eukaryota</taxon>
        <taxon>Viridiplantae</taxon>
        <taxon>Streptophyta</taxon>
        <taxon>Embryophyta</taxon>
        <taxon>Tracheophyta</taxon>
        <taxon>Spermatophyta</taxon>
        <taxon>Magnoliopsida</taxon>
        <taxon>eudicotyledons</taxon>
        <taxon>Gunneridae</taxon>
        <taxon>Pentapetalae</taxon>
        <taxon>rosids</taxon>
        <taxon>malvids</taxon>
        <taxon>Sapindales</taxon>
        <taxon>Rutaceae</taxon>
        <taxon>Aurantioideae</taxon>
        <taxon>Citrus</taxon>
    </lineage>
</organism>
<dbReference type="EMBL" id="CM039172">
    <property type="protein sequence ID" value="KAH9775139.1"/>
    <property type="molecule type" value="Genomic_DNA"/>
</dbReference>
<name>A0ACB8LNQ5_CITSI</name>
<comment type="caution">
    <text evidence="1">The sequence shown here is derived from an EMBL/GenBank/DDBJ whole genome shotgun (WGS) entry which is preliminary data.</text>
</comment>
<evidence type="ECO:0000313" key="2">
    <source>
        <dbReference type="Proteomes" id="UP000829398"/>
    </source>
</evidence>
<gene>
    <name evidence="1" type="ORF">KPL71_006312</name>
</gene>
<evidence type="ECO:0000313" key="1">
    <source>
        <dbReference type="EMBL" id="KAH9775139.1"/>
    </source>
</evidence>